<dbReference type="PANTHER" id="PTHR30478">
    <property type="entry name" value="DNA POLYMERASE III SUBUNIT BETA"/>
    <property type="match status" value="1"/>
</dbReference>
<comment type="subcellular location">
    <subcellularLocation>
        <location evidence="1 10">Cytoplasm</location>
    </subcellularLocation>
</comment>
<feature type="domain" description="DNA polymerase III beta sliding clamp C-terminal" evidence="13">
    <location>
        <begin position="249"/>
        <end position="368"/>
    </location>
</feature>
<evidence type="ECO:0000256" key="1">
    <source>
        <dbReference type="ARBA" id="ARBA00004496"/>
    </source>
</evidence>
<evidence type="ECO:0000313" key="14">
    <source>
        <dbReference type="EMBL" id="SDQ35477.1"/>
    </source>
</evidence>
<dbReference type="EMBL" id="FNKY01000001">
    <property type="protein sequence ID" value="SDQ35477.1"/>
    <property type="molecule type" value="Genomic_DNA"/>
</dbReference>
<protein>
    <recommendedName>
        <fullName evidence="3 10">Beta sliding clamp</fullName>
    </recommendedName>
</protein>
<dbReference type="InterPro" id="IPR022634">
    <property type="entry name" value="DNA_polIII_beta_N"/>
</dbReference>
<dbReference type="InterPro" id="IPR001001">
    <property type="entry name" value="DNA_polIII_beta"/>
</dbReference>
<evidence type="ECO:0000256" key="8">
    <source>
        <dbReference type="ARBA" id="ARBA00022932"/>
    </source>
</evidence>
<evidence type="ECO:0000256" key="10">
    <source>
        <dbReference type="PIRNR" id="PIRNR000804"/>
    </source>
</evidence>
<dbReference type="InterPro" id="IPR022637">
    <property type="entry name" value="DNA_polIII_beta_cen"/>
</dbReference>
<evidence type="ECO:0000259" key="13">
    <source>
        <dbReference type="Pfam" id="PF02768"/>
    </source>
</evidence>
<feature type="domain" description="DNA polymerase III beta sliding clamp N-terminal" evidence="11">
    <location>
        <begin position="7"/>
        <end position="121"/>
    </location>
</feature>
<evidence type="ECO:0000256" key="6">
    <source>
        <dbReference type="ARBA" id="ARBA00022695"/>
    </source>
</evidence>
<keyword evidence="7 10" id="KW-0235">DNA replication</keyword>
<evidence type="ECO:0000313" key="15">
    <source>
        <dbReference type="Proteomes" id="UP000183471"/>
    </source>
</evidence>
<keyword evidence="8 10" id="KW-0239">DNA-directed DNA polymerase</keyword>
<reference evidence="14 15" key="1">
    <citation type="submission" date="2016-10" db="EMBL/GenBank/DDBJ databases">
        <authorList>
            <person name="Varghese N."/>
            <person name="Submissions S."/>
        </authorList>
    </citation>
    <scope>NUCLEOTIDE SEQUENCE [LARGE SCALE GENOMIC DNA]</scope>
    <source>
        <strain evidence="14 15">Nl1</strain>
    </source>
</reference>
<comment type="similarity">
    <text evidence="2 10">Belongs to the beta sliding clamp family.</text>
</comment>
<dbReference type="Proteomes" id="UP000183471">
    <property type="component" value="Unassembled WGS sequence"/>
</dbReference>
<dbReference type="Pfam" id="PF00712">
    <property type="entry name" value="DNA_pol3_beta"/>
    <property type="match status" value="1"/>
</dbReference>
<name>A0ABY0T6R8_9PROT</name>
<feature type="domain" description="DNA polymerase III beta sliding clamp central" evidence="12">
    <location>
        <begin position="132"/>
        <end position="246"/>
    </location>
</feature>
<keyword evidence="6 10" id="KW-0548">Nucleotidyltransferase</keyword>
<dbReference type="InterPro" id="IPR022635">
    <property type="entry name" value="DNA_polIII_beta_C"/>
</dbReference>
<proteinExistence type="inferred from homology"/>
<evidence type="ECO:0000256" key="7">
    <source>
        <dbReference type="ARBA" id="ARBA00022705"/>
    </source>
</evidence>
<dbReference type="PANTHER" id="PTHR30478:SF0">
    <property type="entry name" value="BETA SLIDING CLAMP"/>
    <property type="match status" value="1"/>
</dbReference>
<dbReference type="InterPro" id="IPR046938">
    <property type="entry name" value="DNA_clamp_sf"/>
</dbReference>
<dbReference type="SUPFAM" id="SSF55979">
    <property type="entry name" value="DNA clamp"/>
    <property type="match status" value="3"/>
</dbReference>
<evidence type="ECO:0000256" key="5">
    <source>
        <dbReference type="ARBA" id="ARBA00022679"/>
    </source>
</evidence>
<keyword evidence="9" id="KW-0238">DNA-binding</keyword>
<evidence type="ECO:0000256" key="4">
    <source>
        <dbReference type="ARBA" id="ARBA00022490"/>
    </source>
</evidence>
<comment type="function">
    <text evidence="10">Confers DNA tethering and processivity to DNA polymerases and other proteins. Acts as a clamp, forming a ring around DNA (a reaction catalyzed by the clamp-loading complex) which diffuses in an ATP-independent manner freely and bidirectionally along dsDNA. Initially characterized for its ability to contact the catalytic subunit of DNA polymerase III (Pol III), a complex, multichain enzyme responsible for most of the replicative synthesis in bacteria; Pol III exhibits 3'-5' exonuclease proofreading activity. The beta chain is required for initiation of replication as well as for processivity of DNA replication.</text>
</comment>
<accession>A0ABY0T6R8</accession>
<keyword evidence="4 10" id="KW-0963">Cytoplasm</keyword>
<dbReference type="Gene3D" id="3.10.150.10">
    <property type="entry name" value="DNA Polymerase III, subunit A, domain 2"/>
    <property type="match status" value="1"/>
</dbReference>
<dbReference type="PIRSF" id="PIRSF000804">
    <property type="entry name" value="DNA_pol_III_b"/>
    <property type="match status" value="1"/>
</dbReference>
<dbReference type="RefSeq" id="WP_074630664.1">
    <property type="nucleotide sequence ID" value="NZ_FNKY01000001.1"/>
</dbReference>
<evidence type="ECO:0000256" key="9">
    <source>
        <dbReference type="ARBA" id="ARBA00023125"/>
    </source>
</evidence>
<dbReference type="Pfam" id="PF02768">
    <property type="entry name" value="DNA_pol3_beta_3"/>
    <property type="match status" value="1"/>
</dbReference>
<sequence>MKLIQADKDILLKPLQTVTGIVERRHTLPILSNVLIERKNNEISFIATDLEIQITTSTRDSNTVTEGHSVTVAAKKLQDILRALPDKTEVTLETKENRLQGKAGKSRFSLQTLPVEDFPKFPENTESQAKITVKQKELKHLLFLVQYAMAQQDIRYYLNGLLLLMEENHLKAVATDGHRLAFALLALETPQEKREVILPRKVVLELAKQLNDSDEPITVEILQNQIRFTFSNVILISKVVDGKFPDYNRVIPVDHQKQIDINRLLLLQTLQRASILSNEKFRGVRLILTTGNLRIVCNNAEQEEAEEELEVQYDGEALDIGFNVTYLLDVLNNLTSETVRCSFGDANSSALITIPGNEDFKYVVMPMRI</sequence>
<keyword evidence="5 10" id="KW-0808">Transferase</keyword>
<gene>
    <name evidence="14" type="ORF">SAMN05216402_0527</name>
</gene>
<dbReference type="CDD" id="cd00140">
    <property type="entry name" value="beta_clamp"/>
    <property type="match status" value="1"/>
</dbReference>
<comment type="subunit">
    <text evidence="10">Forms a ring-shaped head-to-tail homodimer around DNA.</text>
</comment>
<evidence type="ECO:0000256" key="2">
    <source>
        <dbReference type="ARBA" id="ARBA00010752"/>
    </source>
</evidence>
<keyword evidence="15" id="KW-1185">Reference proteome</keyword>
<evidence type="ECO:0000259" key="12">
    <source>
        <dbReference type="Pfam" id="PF02767"/>
    </source>
</evidence>
<comment type="caution">
    <text evidence="14">The sequence shown here is derived from an EMBL/GenBank/DDBJ whole genome shotgun (WGS) entry which is preliminary data.</text>
</comment>
<dbReference type="Gene3D" id="3.70.10.10">
    <property type="match status" value="1"/>
</dbReference>
<evidence type="ECO:0000259" key="11">
    <source>
        <dbReference type="Pfam" id="PF00712"/>
    </source>
</evidence>
<dbReference type="NCBIfam" id="TIGR00663">
    <property type="entry name" value="dnan"/>
    <property type="match status" value="1"/>
</dbReference>
<dbReference type="SMART" id="SM00480">
    <property type="entry name" value="POL3Bc"/>
    <property type="match status" value="1"/>
</dbReference>
<dbReference type="Pfam" id="PF02767">
    <property type="entry name" value="DNA_pol3_beta_2"/>
    <property type="match status" value="1"/>
</dbReference>
<evidence type="ECO:0000256" key="3">
    <source>
        <dbReference type="ARBA" id="ARBA00021035"/>
    </source>
</evidence>
<organism evidence="14 15">
    <name type="scientific">Nitrosospira multiformis</name>
    <dbReference type="NCBI Taxonomy" id="1231"/>
    <lineage>
        <taxon>Bacteria</taxon>
        <taxon>Pseudomonadati</taxon>
        <taxon>Pseudomonadota</taxon>
        <taxon>Betaproteobacteria</taxon>
        <taxon>Nitrosomonadales</taxon>
        <taxon>Nitrosomonadaceae</taxon>
        <taxon>Nitrosospira</taxon>
    </lineage>
</organism>